<comment type="caution">
    <text evidence="2">The sequence shown here is derived from an EMBL/GenBank/DDBJ whole genome shotgun (WGS) entry which is preliminary data.</text>
</comment>
<keyword evidence="1" id="KW-0472">Membrane</keyword>
<evidence type="ECO:0000313" key="2">
    <source>
        <dbReference type="EMBL" id="KAA8652105.1"/>
    </source>
</evidence>
<dbReference type="AlphaFoldDB" id="A0A5M9MYD1"/>
<reference evidence="2 3" key="1">
    <citation type="submission" date="2019-08" db="EMBL/GenBank/DDBJ databases">
        <title>The genome sequence of a newly discovered highly antifungal drug resistant Aspergillus species, Aspergillus tanneri NIH 1004.</title>
        <authorList>
            <person name="Mounaud S."/>
            <person name="Singh I."/>
            <person name="Joardar V."/>
            <person name="Pakala S."/>
            <person name="Pakala S."/>
            <person name="Venepally P."/>
            <person name="Chung J.K."/>
            <person name="Losada L."/>
            <person name="Nierman W.C."/>
        </authorList>
    </citation>
    <scope>NUCLEOTIDE SEQUENCE [LARGE SCALE GENOMIC DNA]</scope>
    <source>
        <strain evidence="2 3">NIH1004</strain>
    </source>
</reference>
<organism evidence="2 3">
    <name type="scientific">Aspergillus tanneri</name>
    <dbReference type="NCBI Taxonomy" id="1220188"/>
    <lineage>
        <taxon>Eukaryota</taxon>
        <taxon>Fungi</taxon>
        <taxon>Dikarya</taxon>
        <taxon>Ascomycota</taxon>
        <taxon>Pezizomycotina</taxon>
        <taxon>Eurotiomycetes</taxon>
        <taxon>Eurotiomycetidae</taxon>
        <taxon>Eurotiales</taxon>
        <taxon>Aspergillaceae</taxon>
        <taxon>Aspergillus</taxon>
        <taxon>Aspergillus subgen. Circumdati</taxon>
    </lineage>
</organism>
<dbReference type="EMBL" id="QUQM01000002">
    <property type="protein sequence ID" value="KAA8652105.1"/>
    <property type="molecule type" value="Genomic_DNA"/>
</dbReference>
<proteinExistence type="predicted"/>
<evidence type="ECO:0000256" key="1">
    <source>
        <dbReference type="SAM" id="Phobius"/>
    </source>
</evidence>
<feature type="transmembrane region" description="Helical" evidence="1">
    <location>
        <begin position="122"/>
        <end position="145"/>
    </location>
</feature>
<protein>
    <submittedName>
        <fullName evidence="2">Uncharacterized protein</fullName>
    </submittedName>
</protein>
<dbReference type="GeneID" id="54323711"/>
<dbReference type="Proteomes" id="UP000324241">
    <property type="component" value="Unassembled WGS sequence"/>
</dbReference>
<keyword evidence="1" id="KW-0812">Transmembrane</keyword>
<evidence type="ECO:0000313" key="3">
    <source>
        <dbReference type="Proteomes" id="UP000324241"/>
    </source>
</evidence>
<name>A0A5M9MYD1_9EURO</name>
<keyword evidence="1" id="KW-1133">Transmembrane helix</keyword>
<sequence length="162" mass="18457">MCIEVDFKFHIDMGGERWICPNASYRRWQQVLFAQVLDQDYSTGVARRRSKPTISHKRGWAIPLHGEEPAEERILDHRNFPGIALIKPPIYDSKCARGLLVSPSRMRVFFAIISSTMMRKGVLNALFAAQTQVFIVVLMSSTVLVRKASSRIENMYIGVNSN</sequence>
<gene>
    <name evidence="2" type="ORF">ATNIH1004_001009</name>
</gene>
<accession>A0A5M9MYD1</accession>
<dbReference type="RefSeq" id="XP_033431466.1">
    <property type="nucleotide sequence ID" value="XM_033565709.1"/>
</dbReference>